<dbReference type="InterPro" id="IPR014746">
    <property type="entry name" value="Gln_synth/guanido_kin_cat_dom"/>
</dbReference>
<dbReference type="InterPro" id="IPR036651">
    <property type="entry name" value="Gln_synt_N_sf"/>
</dbReference>
<evidence type="ECO:0000256" key="2">
    <source>
        <dbReference type="ARBA" id="ARBA00022598"/>
    </source>
</evidence>
<keyword evidence="2 7" id="KW-0436">Ligase</keyword>
<evidence type="ECO:0000256" key="5">
    <source>
        <dbReference type="RuleBase" id="RU000384"/>
    </source>
</evidence>
<dbReference type="Gene3D" id="3.30.590.10">
    <property type="entry name" value="Glutamine synthetase/guanido kinase, catalytic domain"/>
    <property type="match status" value="1"/>
</dbReference>
<sequence>MLGPSKAKDLELAKKFLEENPDIETIEVLLPDINGVLRGKWLPRDNLLKAFKGGLKLPVTTLNFDIWGRDAPGVAFDDGDADGICVPVAASLSRVPWTDRPMGQMFVHMADLEEQPFIGDPRVVLDSIVEKFKAIGLTPVVAIELEFYLLELKRDSTGRPVHAGCDANADYPIGGQPYSLDLMQEYEEAFHEMREACETLGVPVDTLVKEFAPAQYEINLHHEDDPCSAADHAMMLKRVIKSVARRHDLNASFMAKPFGDMAGNGMHVHFSILDESGHNIFNNETEEGSEALMHAIAGVQSTMVETMAVYAPNFNSYRRFQPGSYAPMAPTWGYENRTVALRIPSDDFAATRIEHRVSGADANPYLVLASILAGAYEGISRKLQPTAAMEGDAYSQAQSSLPVYWPDALNAFERSHFVRTHLGEVFQRSYLAAKRQELNEFRRTVTRMEYDAYLLSF</sequence>
<evidence type="ECO:0000313" key="7">
    <source>
        <dbReference type="EMBL" id="MBB3167607.1"/>
    </source>
</evidence>
<dbReference type="GO" id="GO:0006542">
    <property type="term" value="P:glutamine biosynthetic process"/>
    <property type="evidence" value="ECO:0007669"/>
    <property type="project" value="InterPro"/>
</dbReference>
<dbReference type="Proteomes" id="UP000559987">
    <property type="component" value="Unassembled WGS sequence"/>
</dbReference>
<comment type="caution">
    <text evidence="7">The sequence shown here is derived from an EMBL/GenBank/DDBJ whole genome shotgun (WGS) entry which is preliminary data.</text>
</comment>
<evidence type="ECO:0000256" key="3">
    <source>
        <dbReference type="ARBA" id="ARBA00022842"/>
    </source>
</evidence>
<dbReference type="Gene3D" id="3.10.20.70">
    <property type="entry name" value="Glutamine synthetase, N-terminal domain"/>
    <property type="match status" value="1"/>
</dbReference>
<dbReference type="InterPro" id="IPR027303">
    <property type="entry name" value="Gln_synth_gly_rich_site"/>
</dbReference>
<dbReference type="PANTHER" id="PTHR43785:SF12">
    <property type="entry name" value="TYPE-1 GLUTAMINE SYNTHETASE 2"/>
    <property type="match status" value="1"/>
</dbReference>
<dbReference type="Pfam" id="PF00120">
    <property type="entry name" value="Gln-synt_C"/>
    <property type="match status" value="1"/>
</dbReference>
<dbReference type="GO" id="GO:0006598">
    <property type="term" value="P:polyamine catabolic process"/>
    <property type="evidence" value="ECO:0007669"/>
    <property type="project" value="TreeGrafter"/>
</dbReference>
<keyword evidence="8" id="KW-1185">Reference proteome</keyword>
<dbReference type="AlphaFoldDB" id="A0A839UQC3"/>
<keyword evidence="3" id="KW-0460">Magnesium</keyword>
<dbReference type="EMBL" id="JACHXZ010000001">
    <property type="protein sequence ID" value="MBB3167607.1"/>
    <property type="molecule type" value="Genomic_DNA"/>
</dbReference>
<protein>
    <submittedName>
        <fullName evidence="7">Glutamine synthetase</fullName>
        <ecNumber evidence="7">6.3.1.2</ecNumber>
    </submittedName>
</protein>
<dbReference type="SUPFAM" id="SSF54368">
    <property type="entry name" value="Glutamine synthetase, N-terminal domain"/>
    <property type="match status" value="1"/>
</dbReference>
<dbReference type="SMART" id="SM01230">
    <property type="entry name" value="Gln-synt_C"/>
    <property type="match status" value="1"/>
</dbReference>
<evidence type="ECO:0000313" key="8">
    <source>
        <dbReference type="Proteomes" id="UP000559987"/>
    </source>
</evidence>
<dbReference type="PROSITE" id="PS51987">
    <property type="entry name" value="GS_CATALYTIC"/>
    <property type="match status" value="1"/>
</dbReference>
<reference evidence="7 8" key="1">
    <citation type="submission" date="2020-08" db="EMBL/GenBank/DDBJ databases">
        <title>Genomic Encyclopedia of Type Strains, Phase III (KMG-III): the genomes of soil and plant-associated and newly described type strains.</title>
        <authorList>
            <person name="Whitman W."/>
        </authorList>
    </citation>
    <scope>NUCLEOTIDE SEQUENCE [LARGE SCALE GENOMIC DNA]</scope>
    <source>
        <strain evidence="7 8">CECT 8571</strain>
    </source>
</reference>
<comment type="cofactor">
    <cofactor evidence="1">
        <name>Mg(2+)</name>
        <dbReference type="ChEBI" id="CHEBI:18420"/>
    </cofactor>
</comment>
<evidence type="ECO:0000259" key="6">
    <source>
        <dbReference type="PROSITE" id="PS51987"/>
    </source>
</evidence>
<proteinExistence type="inferred from homology"/>
<evidence type="ECO:0000256" key="4">
    <source>
        <dbReference type="PROSITE-ProRule" id="PRU01331"/>
    </source>
</evidence>
<comment type="similarity">
    <text evidence="4 5">Belongs to the glutamine synthetase family.</text>
</comment>
<evidence type="ECO:0000256" key="1">
    <source>
        <dbReference type="ARBA" id="ARBA00001946"/>
    </source>
</evidence>
<organism evidence="7 8">
    <name type="scientific">Simiduia aestuariiviva</name>
    <dbReference type="NCBI Taxonomy" id="1510459"/>
    <lineage>
        <taxon>Bacteria</taxon>
        <taxon>Pseudomonadati</taxon>
        <taxon>Pseudomonadota</taxon>
        <taxon>Gammaproteobacteria</taxon>
        <taxon>Cellvibrionales</taxon>
        <taxon>Cellvibrionaceae</taxon>
        <taxon>Simiduia</taxon>
    </lineage>
</organism>
<dbReference type="PANTHER" id="PTHR43785">
    <property type="entry name" value="GAMMA-GLUTAMYLPUTRESCINE SYNTHETASE"/>
    <property type="match status" value="1"/>
</dbReference>
<name>A0A839UQC3_9GAMM</name>
<dbReference type="EC" id="6.3.1.2" evidence="7"/>
<dbReference type="PROSITE" id="PS00181">
    <property type="entry name" value="GLNA_ATP"/>
    <property type="match status" value="1"/>
</dbReference>
<dbReference type="GO" id="GO:0004356">
    <property type="term" value="F:glutamine synthetase activity"/>
    <property type="evidence" value="ECO:0007669"/>
    <property type="project" value="UniProtKB-EC"/>
</dbReference>
<dbReference type="SUPFAM" id="SSF55931">
    <property type="entry name" value="Glutamine synthetase/guanido kinase"/>
    <property type="match status" value="1"/>
</dbReference>
<accession>A0A839UQC3</accession>
<feature type="domain" description="GS catalytic" evidence="6">
    <location>
        <begin position="121"/>
        <end position="457"/>
    </location>
</feature>
<dbReference type="RefSeq" id="WP_183908476.1">
    <property type="nucleotide sequence ID" value="NZ_JACHXZ010000001.1"/>
</dbReference>
<dbReference type="InterPro" id="IPR008146">
    <property type="entry name" value="Gln_synth_cat_dom"/>
</dbReference>
<gene>
    <name evidence="7" type="ORF">FHS30_000783</name>
</gene>